<organism evidence="1 2">
    <name type="scientific">Methylobacterium frigidaeris</name>
    <dbReference type="NCBI Taxonomy" id="2038277"/>
    <lineage>
        <taxon>Bacteria</taxon>
        <taxon>Pseudomonadati</taxon>
        <taxon>Pseudomonadota</taxon>
        <taxon>Alphaproteobacteria</taxon>
        <taxon>Hyphomicrobiales</taxon>
        <taxon>Methylobacteriaceae</taxon>
        <taxon>Methylobacterium</taxon>
    </lineage>
</organism>
<evidence type="ECO:0000313" key="2">
    <source>
        <dbReference type="Proteomes" id="UP001055286"/>
    </source>
</evidence>
<sequence length="104" mass="11396">MPRARASTTVIPVARPEPMNTAFLLLAQYGGAAVIPIEAVCRDYFSHLTPEKLVRKISAGEIALPLVRIEASQKSAKGVHLNDLARWVDDRAEAARKECRQLCG</sequence>
<gene>
    <name evidence="1" type="ORF">MPEAHAMD_3962</name>
</gene>
<proteinExistence type="predicted"/>
<comment type="caution">
    <text evidence="1">The sequence shown here is derived from an EMBL/GenBank/DDBJ whole genome shotgun (WGS) entry which is preliminary data.</text>
</comment>
<protein>
    <recommendedName>
        <fullName evidence="3">Pyocin activator protein PrtN</fullName>
    </recommendedName>
</protein>
<keyword evidence="2" id="KW-1185">Reference proteome</keyword>
<dbReference type="EMBL" id="BPQJ01000019">
    <property type="protein sequence ID" value="GJD63791.1"/>
    <property type="molecule type" value="Genomic_DNA"/>
</dbReference>
<evidence type="ECO:0008006" key="3">
    <source>
        <dbReference type="Google" id="ProtNLM"/>
    </source>
</evidence>
<reference evidence="1" key="2">
    <citation type="submission" date="2021-08" db="EMBL/GenBank/DDBJ databases">
        <authorList>
            <person name="Tani A."/>
            <person name="Ola A."/>
            <person name="Ogura Y."/>
            <person name="Katsura K."/>
            <person name="Hayashi T."/>
        </authorList>
    </citation>
    <scope>NUCLEOTIDE SEQUENCE</scope>
    <source>
        <strain evidence="1">JCM 32048</strain>
    </source>
</reference>
<dbReference type="GO" id="GO:0006355">
    <property type="term" value="P:regulation of DNA-templated transcription"/>
    <property type="evidence" value="ECO:0007669"/>
    <property type="project" value="InterPro"/>
</dbReference>
<reference evidence="1" key="1">
    <citation type="journal article" date="2016" name="Front. Microbiol.">
        <title>Genome Sequence of the Piezophilic, Mesophilic Sulfate-Reducing Bacterium Desulfovibrio indicus J2T.</title>
        <authorList>
            <person name="Cao J."/>
            <person name="Maignien L."/>
            <person name="Shao Z."/>
            <person name="Alain K."/>
            <person name="Jebbar M."/>
        </authorList>
    </citation>
    <scope>NUCLEOTIDE SEQUENCE</scope>
    <source>
        <strain evidence="1">JCM 32048</strain>
    </source>
</reference>
<dbReference type="Proteomes" id="UP001055286">
    <property type="component" value="Unassembled WGS sequence"/>
</dbReference>
<dbReference type="Pfam" id="PF11112">
    <property type="entry name" value="PyocinActivator"/>
    <property type="match status" value="1"/>
</dbReference>
<evidence type="ECO:0000313" key="1">
    <source>
        <dbReference type="EMBL" id="GJD63791.1"/>
    </source>
</evidence>
<name>A0AA37M6F5_9HYPH</name>
<dbReference type="AlphaFoldDB" id="A0AA37M6F5"/>
<dbReference type="InterPro" id="IPR020518">
    <property type="entry name" value="Tscrpt_reg_PrtN"/>
</dbReference>
<accession>A0AA37M6F5</accession>